<dbReference type="InterPro" id="IPR025662">
    <property type="entry name" value="Sigma_54_int_dom_ATP-bd_1"/>
</dbReference>
<dbReference type="SUPFAM" id="SSF46689">
    <property type="entry name" value="Homeodomain-like"/>
    <property type="match status" value="1"/>
</dbReference>
<gene>
    <name evidence="9" type="ORF">C4520_20235</name>
</gene>
<dbReference type="InterPro" id="IPR011006">
    <property type="entry name" value="CheY-like_superfamily"/>
</dbReference>
<dbReference type="InterPro" id="IPR058031">
    <property type="entry name" value="AAA_lid_NorR"/>
</dbReference>
<organism evidence="9 10">
    <name type="scientific">Abyssobacteria bacterium (strain SURF_5)</name>
    <dbReference type="NCBI Taxonomy" id="2093360"/>
    <lineage>
        <taxon>Bacteria</taxon>
        <taxon>Pseudomonadati</taxon>
        <taxon>Candidatus Hydrogenedentota</taxon>
        <taxon>Candidatus Abyssobacteria</taxon>
    </lineage>
</organism>
<evidence type="ECO:0000313" key="9">
    <source>
        <dbReference type="EMBL" id="RJP15314.1"/>
    </source>
</evidence>
<dbReference type="InterPro" id="IPR009057">
    <property type="entry name" value="Homeodomain-like_sf"/>
</dbReference>
<dbReference type="PANTHER" id="PTHR32071:SF119">
    <property type="entry name" value="SIGMA L-DEPENDENT TRANSCRIPTIONAL REGULATOR YPLP-RELATED"/>
    <property type="match status" value="1"/>
</dbReference>
<dbReference type="Gene3D" id="1.10.8.60">
    <property type="match status" value="1"/>
</dbReference>
<dbReference type="InterPro" id="IPR002197">
    <property type="entry name" value="HTH_Fis"/>
</dbReference>
<comment type="caution">
    <text evidence="9">The sequence shown here is derived from an EMBL/GenBank/DDBJ whole genome shotgun (WGS) entry which is preliminary data.</text>
</comment>
<dbReference type="PROSITE" id="PS00675">
    <property type="entry name" value="SIGMA54_INTERACT_1"/>
    <property type="match status" value="1"/>
</dbReference>
<dbReference type="Pfam" id="PF02954">
    <property type="entry name" value="HTH_8"/>
    <property type="match status" value="1"/>
</dbReference>
<dbReference type="Proteomes" id="UP000265882">
    <property type="component" value="Unassembled WGS sequence"/>
</dbReference>
<dbReference type="GO" id="GO:0000160">
    <property type="term" value="P:phosphorelay signal transduction system"/>
    <property type="evidence" value="ECO:0007669"/>
    <property type="project" value="InterPro"/>
</dbReference>
<sequence>MPHEPVKLIVVDDEDAFRAGLCERLERKGCETFGATSGDEALAIASQQLLDVALVDVRMPGMDGIELLSKLRELHPYIEVIILTGVATVATAIEAMKLGAYDYLSKPCNFEELRVLIGKAYEKKRLRTRNLLLERELKRLSCTGEFIGTGPKAMEIREFISRAARADCPVLLEGESGVGKELIAREIYRQSARASGSFVVLDCGSFPETLLANELFGHERGAFTTAIDSRQGLLEMANGGILLIDEIGEMTPANQVALLRVVETNKFRRLGSPKEMQVDVRILASTNRNLREEICRGRFRQDLFYRLDVLHLIVPPLRERKEDIPLLVDYFLACMNSAKGTEKTVTPHQKELLKNHPWPGNVRELANLIERNFFLAPGDQLEPAGFLENSHAAASANDVPSAENLKLADIERDHIIRMLSLKKGNKKETAKSLGISRARLYSLLKRYEILSSPPET</sequence>
<evidence type="ECO:0000256" key="5">
    <source>
        <dbReference type="ARBA" id="ARBA00023163"/>
    </source>
</evidence>
<dbReference type="InterPro" id="IPR001789">
    <property type="entry name" value="Sig_transdc_resp-reg_receiver"/>
</dbReference>
<dbReference type="Pfam" id="PF00072">
    <property type="entry name" value="Response_reg"/>
    <property type="match status" value="1"/>
</dbReference>
<proteinExistence type="predicted"/>
<dbReference type="Gene3D" id="3.40.50.2300">
    <property type="match status" value="1"/>
</dbReference>
<keyword evidence="6" id="KW-0597">Phosphoprotein</keyword>
<dbReference type="SMART" id="SM00382">
    <property type="entry name" value="AAA"/>
    <property type="match status" value="1"/>
</dbReference>
<dbReference type="CDD" id="cd00009">
    <property type="entry name" value="AAA"/>
    <property type="match status" value="1"/>
</dbReference>
<dbReference type="SUPFAM" id="SSF52172">
    <property type="entry name" value="CheY-like"/>
    <property type="match status" value="1"/>
</dbReference>
<dbReference type="SMART" id="SM00448">
    <property type="entry name" value="REC"/>
    <property type="match status" value="1"/>
</dbReference>
<dbReference type="FunFam" id="3.40.50.300:FF:000006">
    <property type="entry name" value="DNA-binding transcriptional regulator NtrC"/>
    <property type="match status" value="1"/>
</dbReference>
<reference evidence="9 10" key="1">
    <citation type="journal article" date="2017" name="ISME J.">
        <title>Energy and carbon metabolisms in a deep terrestrial subsurface fluid microbial community.</title>
        <authorList>
            <person name="Momper L."/>
            <person name="Jungbluth S.P."/>
            <person name="Lee M.D."/>
            <person name="Amend J.P."/>
        </authorList>
    </citation>
    <scope>NUCLEOTIDE SEQUENCE [LARGE SCALE GENOMIC DNA]</scope>
    <source>
        <strain evidence="9">SURF_5</strain>
    </source>
</reference>
<name>A0A3A4NJ97_ABYX5</name>
<dbReference type="PANTHER" id="PTHR32071">
    <property type="entry name" value="TRANSCRIPTIONAL REGULATORY PROTEIN"/>
    <property type="match status" value="1"/>
</dbReference>
<evidence type="ECO:0000256" key="2">
    <source>
        <dbReference type="ARBA" id="ARBA00022840"/>
    </source>
</evidence>
<dbReference type="GO" id="GO:0006355">
    <property type="term" value="P:regulation of DNA-templated transcription"/>
    <property type="evidence" value="ECO:0007669"/>
    <property type="project" value="InterPro"/>
</dbReference>
<dbReference type="EMBL" id="QZKU01000135">
    <property type="protein sequence ID" value="RJP15314.1"/>
    <property type="molecule type" value="Genomic_DNA"/>
</dbReference>
<dbReference type="Gene3D" id="1.10.10.60">
    <property type="entry name" value="Homeodomain-like"/>
    <property type="match status" value="1"/>
</dbReference>
<dbReference type="InterPro" id="IPR003593">
    <property type="entry name" value="AAA+_ATPase"/>
</dbReference>
<dbReference type="SUPFAM" id="SSF52540">
    <property type="entry name" value="P-loop containing nucleoside triphosphate hydrolases"/>
    <property type="match status" value="1"/>
</dbReference>
<dbReference type="InterPro" id="IPR027417">
    <property type="entry name" value="P-loop_NTPase"/>
</dbReference>
<keyword evidence="3" id="KW-0805">Transcription regulation</keyword>
<evidence type="ECO:0000259" key="7">
    <source>
        <dbReference type="PROSITE" id="PS50045"/>
    </source>
</evidence>
<dbReference type="PROSITE" id="PS00688">
    <property type="entry name" value="SIGMA54_INTERACT_3"/>
    <property type="match status" value="1"/>
</dbReference>
<evidence type="ECO:0000256" key="4">
    <source>
        <dbReference type="ARBA" id="ARBA00023125"/>
    </source>
</evidence>
<dbReference type="Gene3D" id="3.40.50.300">
    <property type="entry name" value="P-loop containing nucleotide triphosphate hydrolases"/>
    <property type="match status" value="1"/>
</dbReference>
<keyword evidence="2" id="KW-0067">ATP-binding</keyword>
<evidence type="ECO:0000256" key="1">
    <source>
        <dbReference type="ARBA" id="ARBA00022741"/>
    </source>
</evidence>
<dbReference type="GO" id="GO:0043565">
    <property type="term" value="F:sequence-specific DNA binding"/>
    <property type="evidence" value="ECO:0007669"/>
    <property type="project" value="InterPro"/>
</dbReference>
<feature type="modified residue" description="4-aspartylphosphate" evidence="6">
    <location>
        <position position="56"/>
    </location>
</feature>
<evidence type="ECO:0000256" key="3">
    <source>
        <dbReference type="ARBA" id="ARBA00023015"/>
    </source>
</evidence>
<protein>
    <submittedName>
        <fullName evidence="9">Sigma-54-dependent Fis family transcriptional regulator</fullName>
    </submittedName>
</protein>
<feature type="domain" description="Sigma-54 factor interaction" evidence="7">
    <location>
        <begin position="146"/>
        <end position="374"/>
    </location>
</feature>
<dbReference type="Pfam" id="PF00158">
    <property type="entry name" value="Sigma54_activat"/>
    <property type="match status" value="1"/>
</dbReference>
<keyword evidence="5" id="KW-0804">Transcription</keyword>
<dbReference type="PROSITE" id="PS50045">
    <property type="entry name" value="SIGMA54_INTERACT_4"/>
    <property type="match status" value="1"/>
</dbReference>
<dbReference type="GO" id="GO:0005524">
    <property type="term" value="F:ATP binding"/>
    <property type="evidence" value="ECO:0007669"/>
    <property type="project" value="UniProtKB-KW"/>
</dbReference>
<dbReference type="InterPro" id="IPR025943">
    <property type="entry name" value="Sigma_54_int_dom_ATP-bd_2"/>
</dbReference>
<feature type="domain" description="Response regulatory" evidence="8">
    <location>
        <begin position="7"/>
        <end position="121"/>
    </location>
</feature>
<dbReference type="PROSITE" id="PS50110">
    <property type="entry name" value="RESPONSE_REGULATORY"/>
    <property type="match status" value="1"/>
</dbReference>
<keyword evidence="4" id="KW-0238">DNA-binding</keyword>
<dbReference type="InterPro" id="IPR002078">
    <property type="entry name" value="Sigma_54_int"/>
</dbReference>
<evidence type="ECO:0000259" key="8">
    <source>
        <dbReference type="PROSITE" id="PS50110"/>
    </source>
</evidence>
<dbReference type="PROSITE" id="PS00676">
    <property type="entry name" value="SIGMA54_INTERACT_2"/>
    <property type="match status" value="1"/>
</dbReference>
<evidence type="ECO:0000256" key="6">
    <source>
        <dbReference type="PROSITE-ProRule" id="PRU00169"/>
    </source>
</evidence>
<dbReference type="Pfam" id="PF25601">
    <property type="entry name" value="AAA_lid_14"/>
    <property type="match status" value="1"/>
</dbReference>
<accession>A0A3A4NJ97</accession>
<evidence type="ECO:0000313" key="10">
    <source>
        <dbReference type="Proteomes" id="UP000265882"/>
    </source>
</evidence>
<keyword evidence="1" id="KW-0547">Nucleotide-binding</keyword>
<dbReference type="AlphaFoldDB" id="A0A3A4NJ97"/>
<dbReference type="InterPro" id="IPR025944">
    <property type="entry name" value="Sigma_54_int_dom_CS"/>
</dbReference>